<organism evidence="2 3">
    <name type="scientific">Symbiodinium necroappetens</name>
    <dbReference type="NCBI Taxonomy" id="1628268"/>
    <lineage>
        <taxon>Eukaryota</taxon>
        <taxon>Sar</taxon>
        <taxon>Alveolata</taxon>
        <taxon>Dinophyceae</taxon>
        <taxon>Suessiales</taxon>
        <taxon>Symbiodiniaceae</taxon>
        <taxon>Symbiodinium</taxon>
    </lineage>
</organism>
<comment type="caution">
    <text evidence="2">The sequence shown here is derived from an EMBL/GenBank/DDBJ whole genome shotgun (WGS) entry which is preliminary data.</text>
</comment>
<dbReference type="SUPFAM" id="SSF56801">
    <property type="entry name" value="Acetyl-CoA synthetase-like"/>
    <property type="match status" value="1"/>
</dbReference>
<name>A0A812XYN9_9DINO</name>
<gene>
    <name evidence="2" type="primary">lgrC</name>
    <name evidence="2" type="ORF">SNEC2469_LOCUS21781</name>
</gene>
<dbReference type="PROSITE" id="PS50053">
    <property type="entry name" value="UBIQUITIN_2"/>
    <property type="match status" value="1"/>
</dbReference>
<dbReference type="GO" id="GO:0043041">
    <property type="term" value="P:amino acid activation for nonribosomal peptide biosynthetic process"/>
    <property type="evidence" value="ECO:0007669"/>
    <property type="project" value="TreeGrafter"/>
</dbReference>
<dbReference type="EMBL" id="CAJNJA010038864">
    <property type="protein sequence ID" value="CAE7751258.1"/>
    <property type="molecule type" value="Genomic_DNA"/>
</dbReference>
<dbReference type="Gene3D" id="3.40.50.12780">
    <property type="entry name" value="N-terminal domain of ligase-like"/>
    <property type="match status" value="1"/>
</dbReference>
<protein>
    <submittedName>
        <fullName evidence="2">LgrC protein</fullName>
    </submittedName>
</protein>
<evidence type="ECO:0000313" key="2">
    <source>
        <dbReference type="EMBL" id="CAE7751258.1"/>
    </source>
</evidence>
<dbReference type="OrthoDB" id="417868at2759"/>
<dbReference type="PANTHER" id="PTHR45527">
    <property type="entry name" value="NONRIBOSOMAL PEPTIDE SYNTHETASE"/>
    <property type="match status" value="1"/>
</dbReference>
<dbReference type="SUPFAM" id="SSF54236">
    <property type="entry name" value="Ubiquitin-like"/>
    <property type="match status" value="1"/>
</dbReference>
<proteinExistence type="predicted"/>
<sequence>MQVLRGARLQLKAKGSDGQSPLSAVEIGSLGDVARSEMLCRNDAYIGVGAMPYEICVKNRLSHSTMISLLSELGDRLMKSLEAGREGIPQIARIERRTAQRQIDFYFRPQGPALAALADLWKAEEPLFFNGVELLDEEATLLEYNIVGPIVHLGGCAAFDLECELPSGRQLRESVTGDTTVAQLKGRITSEAGIPYLCMKLLAGDLELRDPVCLRHYDLAGLGLRVVTTRREGLPNLRPGSALRPAFARLARLPYIDFHFEDGPRTGALPAPTVAELVLPWRGQDADFPDFREVVAALFVLLHKYSHQEHLALGLLKVQAGLARSTRTVRVTEVSSCSFEDLKVAAGEADAFATEAEFTQVMVGDGDAQDSAGMGTAPAGFELMVCRCSGQDGKVMKWLWRRSCFSETFVRRAQDHLDRLLQLGRGSESRVREWEWTSQEEDRQVLGSFNLTTTTSSCETSVLDLVAHVAVDMPAHSAVVQDGDMLSPLSYAQLWSLAGRVAVALPDADVGAVAILLPRGVSMASPQASAAPVLGLFEFLFEVLALLGVWRWEPRATCASSRPAAALRGTPHEAPGAVACHWTSALPDHAWQLGQSEDLNLNSEISAPRSRCSRMRRQIGDELVLSSGENKCQVRLAITNRDLQLTWLPSPAILYMEDIQDTASLGEGVEGGRPTYAPDDVAYILFTSGSTGVPKGVLLTHQNVLAYTRWHVPYYQLTHEDRVPHAAGLSFDASLAEIWPTLSIGGCVLPVPDDNLRLLPEALCKWYAEAGATVAFLTTQLAEAVLAEPHYPSMRLRTL</sequence>
<dbReference type="Proteomes" id="UP000601435">
    <property type="component" value="Unassembled WGS sequence"/>
</dbReference>
<dbReference type="AlphaFoldDB" id="A0A812XYN9"/>
<evidence type="ECO:0000259" key="1">
    <source>
        <dbReference type="PROSITE" id="PS50053"/>
    </source>
</evidence>
<dbReference type="InterPro" id="IPR000626">
    <property type="entry name" value="Ubiquitin-like_dom"/>
</dbReference>
<dbReference type="Pfam" id="PF00501">
    <property type="entry name" value="AMP-binding"/>
    <property type="match status" value="1"/>
</dbReference>
<dbReference type="InterPro" id="IPR042099">
    <property type="entry name" value="ANL_N_sf"/>
</dbReference>
<dbReference type="InterPro" id="IPR029071">
    <property type="entry name" value="Ubiquitin-like_domsf"/>
</dbReference>
<dbReference type="PROSITE" id="PS00455">
    <property type="entry name" value="AMP_BINDING"/>
    <property type="match status" value="1"/>
</dbReference>
<reference evidence="2" key="1">
    <citation type="submission" date="2021-02" db="EMBL/GenBank/DDBJ databases">
        <authorList>
            <person name="Dougan E. K."/>
            <person name="Rhodes N."/>
            <person name="Thang M."/>
            <person name="Chan C."/>
        </authorList>
    </citation>
    <scope>NUCLEOTIDE SEQUENCE</scope>
</reference>
<dbReference type="InterPro" id="IPR000873">
    <property type="entry name" value="AMP-dep_synth/lig_dom"/>
</dbReference>
<accession>A0A812XYN9</accession>
<dbReference type="GO" id="GO:0031177">
    <property type="term" value="F:phosphopantetheine binding"/>
    <property type="evidence" value="ECO:0007669"/>
    <property type="project" value="TreeGrafter"/>
</dbReference>
<keyword evidence="3" id="KW-1185">Reference proteome</keyword>
<feature type="domain" description="Ubiquitin-like" evidence="1">
    <location>
        <begin position="159"/>
        <end position="219"/>
    </location>
</feature>
<dbReference type="PANTHER" id="PTHR45527:SF1">
    <property type="entry name" value="FATTY ACID SYNTHASE"/>
    <property type="match status" value="1"/>
</dbReference>
<dbReference type="GO" id="GO:0044550">
    <property type="term" value="P:secondary metabolite biosynthetic process"/>
    <property type="evidence" value="ECO:0007669"/>
    <property type="project" value="TreeGrafter"/>
</dbReference>
<evidence type="ECO:0000313" key="3">
    <source>
        <dbReference type="Proteomes" id="UP000601435"/>
    </source>
</evidence>
<dbReference type="GO" id="GO:0005737">
    <property type="term" value="C:cytoplasm"/>
    <property type="evidence" value="ECO:0007669"/>
    <property type="project" value="TreeGrafter"/>
</dbReference>
<feature type="non-terminal residue" evidence="2">
    <location>
        <position position="799"/>
    </location>
</feature>
<dbReference type="CDD" id="cd17039">
    <property type="entry name" value="Ubl_ubiquitin_like"/>
    <property type="match status" value="1"/>
</dbReference>
<dbReference type="InterPro" id="IPR020845">
    <property type="entry name" value="AMP-binding_CS"/>
</dbReference>